<dbReference type="EMBL" id="MCFL01000008">
    <property type="protein sequence ID" value="ORZ38693.1"/>
    <property type="molecule type" value="Genomic_DNA"/>
</dbReference>
<evidence type="ECO:0000256" key="1">
    <source>
        <dbReference type="SAM" id="MobiDB-lite"/>
    </source>
</evidence>
<accession>A0A1Y2HY69</accession>
<name>A0A1Y2HY69_9FUNG</name>
<evidence type="ECO:0000313" key="2">
    <source>
        <dbReference type="EMBL" id="ORZ38693.1"/>
    </source>
</evidence>
<feature type="region of interest" description="Disordered" evidence="1">
    <location>
        <begin position="34"/>
        <end position="84"/>
    </location>
</feature>
<protein>
    <submittedName>
        <fullName evidence="2">Uncharacterized protein</fullName>
    </submittedName>
</protein>
<keyword evidence="3" id="KW-1185">Reference proteome</keyword>
<feature type="region of interest" description="Disordered" evidence="1">
    <location>
        <begin position="128"/>
        <end position="153"/>
    </location>
</feature>
<sequence>MAAVIRLLPATPLANAHTDPRRQRCGSCAHRDLESTAQPMPSPAHNVPASTQCGDAQPGDSRLAPPGPSPSICHTSPNHALHGSRQCNAWPRSIQLARIPTCHHQGSVKPEDARSARTFNARSLLLDRENSAPLARSPHIKRQVRSNASKTWR</sequence>
<dbReference type="AlphaFoldDB" id="A0A1Y2HY69"/>
<organism evidence="2 3">
    <name type="scientific">Catenaria anguillulae PL171</name>
    <dbReference type="NCBI Taxonomy" id="765915"/>
    <lineage>
        <taxon>Eukaryota</taxon>
        <taxon>Fungi</taxon>
        <taxon>Fungi incertae sedis</taxon>
        <taxon>Blastocladiomycota</taxon>
        <taxon>Blastocladiomycetes</taxon>
        <taxon>Blastocladiales</taxon>
        <taxon>Catenariaceae</taxon>
        <taxon>Catenaria</taxon>
    </lineage>
</organism>
<proteinExistence type="predicted"/>
<reference evidence="2 3" key="1">
    <citation type="submission" date="2016-07" db="EMBL/GenBank/DDBJ databases">
        <title>Pervasive Adenine N6-methylation of Active Genes in Fungi.</title>
        <authorList>
            <consortium name="DOE Joint Genome Institute"/>
            <person name="Mondo S.J."/>
            <person name="Dannebaum R.O."/>
            <person name="Kuo R.C."/>
            <person name="Labutti K."/>
            <person name="Haridas S."/>
            <person name="Kuo A."/>
            <person name="Salamov A."/>
            <person name="Ahrendt S.R."/>
            <person name="Lipzen A."/>
            <person name="Sullivan W."/>
            <person name="Andreopoulos W.B."/>
            <person name="Clum A."/>
            <person name="Lindquist E."/>
            <person name="Daum C."/>
            <person name="Ramamoorthy G.K."/>
            <person name="Gryganskyi A."/>
            <person name="Culley D."/>
            <person name="Magnuson J.K."/>
            <person name="James T.Y."/>
            <person name="O'Malley M.A."/>
            <person name="Stajich J.E."/>
            <person name="Spatafora J.W."/>
            <person name="Visel A."/>
            <person name="Grigoriev I.V."/>
        </authorList>
    </citation>
    <scope>NUCLEOTIDE SEQUENCE [LARGE SCALE GENOMIC DNA]</scope>
    <source>
        <strain evidence="2 3">PL171</strain>
    </source>
</reference>
<gene>
    <name evidence="2" type="ORF">BCR44DRAFT_1428771</name>
</gene>
<evidence type="ECO:0000313" key="3">
    <source>
        <dbReference type="Proteomes" id="UP000193411"/>
    </source>
</evidence>
<comment type="caution">
    <text evidence="2">The sequence shown here is derived from an EMBL/GenBank/DDBJ whole genome shotgun (WGS) entry which is preliminary data.</text>
</comment>
<dbReference type="Proteomes" id="UP000193411">
    <property type="component" value="Unassembled WGS sequence"/>
</dbReference>